<dbReference type="KEGG" id="pto:PTO0799"/>
<dbReference type="InParanoid" id="Q6L0W8"/>
<dbReference type="Proteomes" id="UP000000438">
    <property type="component" value="Chromosome"/>
</dbReference>
<reference evidence="2 3" key="1">
    <citation type="journal article" date="2004" name="Proc. Natl. Acad. Sci. U.S.A.">
        <title>Genome sequence of Picrophilus torridus and its implications for life around pH 0.</title>
        <authorList>
            <person name="Futterer O."/>
            <person name="Angelov A."/>
            <person name="Liesegang H."/>
            <person name="Gottschalk G."/>
            <person name="Schleper C."/>
            <person name="Schepers B."/>
            <person name="Dock C."/>
            <person name="Antranikian G."/>
            <person name="Liebl W."/>
        </authorList>
    </citation>
    <scope>NUCLEOTIDE SEQUENCE [LARGE SCALE GENOMIC DNA]</scope>
    <source>
        <strain evidence="3">ATCC 700027 / DSM 9790 / JCM 10055 / NBRC 100828</strain>
    </source>
</reference>
<dbReference type="Pfam" id="PF03551">
    <property type="entry name" value="PadR"/>
    <property type="match status" value="1"/>
</dbReference>
<dbReference type="Gene3D" id="1.10.10.10">
    <property type="entry name" value="Winged helix-like DNA-binding domain superfamily/Winged helix DNA-binding domain"/>
    <property type="match status" value="1"/>
</dbReference>
<dbReference type="SUPFAM" id="SSF46785">
    <property type="entry name" value="Winged helix' DNA-binding domain"/>
    <property type="match status" value="1"/>
</dbReference>
<evidence type="ECO:0000313" key="2">
    <source>
        <dbReference type="EMBL" id="AAT43384.1"/>
    </source>
</evidence>
<dbReference type="InterPro" id="IPR036388">
    <property type="entry name" value="WH-like_DNA-bd_sf"/>
</dbReference>
<evidence type="ECO:0000313" key="3">
    <source>
        <dbReference type="Proteomes" id="UP000000438"/>
    </source>
</evidence>
<dbReference type="HOGENOM" id="CLU_1615367_0_0_2"/>
<dbReference type="AlphaFoldDB" id="Q6L0W8"/>
<feature type="domain" description="Transcription regulator PadR N-terminal" evidence="1">
    <location>
        <begin position="14"/>
        <end position="81"/>
    </location>
</feature>
<dbReference type="eggNOG" id="arCOG00007">
    <property type="taxonomic scope" value="Archaea"/>
</dbReference>
<protein>
    <submittedName>
        <fullName evidence="2">Transcriptional regulator</fullName>
    </submittedName>
</protein>
<dbReference type="PaxDb" id="263820-PTO0799"/>
<dbReference type="InterPro" id="IPR005149">
    <property type="entry name" value="Tscrpt_reg_PadR_N"/>
</dbReference>
<dbReference type="InterPro" id="IPR011991">
    <property type="entry name" value="ArsR-like_HTH"/>
</dbReference>
<gene>
    <name evidence="2" type="ordered locus">PTO0799</name>
</gene>
<dbReference type="PANTHER" id="PTHR43252:SF2">
    <property type="entry name" value="TRANSCRIPTION REGULATOR, PADR-LIKE FAMILY"/>
    <property type="match status" value="1"/>
</dbReference>
<dbReference type="EMBL" id="AE017261">
    <property type="protein sequence ID" value="AAT43384.1"/>
    <property type="molecule type" value="Genomic_DNA"/>
</dbReference>
<dbReference type="STRING" id="263820.PTO0799"/>
<organism evidence="2 3">
    <name type="scientific">Picrophilus torridus (strain ATCC 700027 / DSM 9790 / JCM 10055 / NBRC 100828 / KAW 2/3)</name>
    <dbReference type="NCBI Taxonomy" id="1122961"/>
    <lineage>
        <taxon>Archaea</taxon>
        <taxon>Methanobacteriati</taxon>
        <taxon>Thermoplasmatota</taxon>
        <taxon>Thermoplasmata</taxon>
        <taxon>Thermoplasmatales</taxon>
        <taxon>Picrophilaceae</taxon>
        <taxon>Picrophilus</taxon>
    </lineage>
</organism>
<dbReference type="PANTHER" id="PTHR43252">
    <property type="entry name" value="TRANSCRIPTIONAL REGULATOR YQJI"/>
    <property type="match status" value="1"/>
</dbReference>
<proteinExistence type="predicted"/>
<accession>Q6L0W8</accession>
<evidence type="ECO:0000259" key="1">
    <source>
        <dbReference type="Pfam" id="PF03551"/>
    </source>
</evidence>
<name>Q6L0W8_PICTO</name>
<sequence length="164" mass="19169">MIFMINLRGYQLRILYYLSLQDMTGYSLSKLLINESTGRNISNGTLIPALNKLISMGLIEFEINGRKKVYKITERGREYIENLKSLSLEIKSNVIKNSLSEDAPFLEVLSSRDDFYILKDVVDNHIDIIINIIRIIFRLKKNRIPEDDFIKSINELIDHYKKII</sequence>
<dbReference type="CDD" id="cd00090">
    <property type="entry name" value="HTH_ARSR"/>
    <property type="match status" value="1"/>
</dbReference>
<dbReference type="InterPro" id="IPR036390">
    <property type="entry name" value="WH_DNA-bd_sf"/>
</dbReference>